<feature type="region of interest" description="Disordered" evidence="13">
    <location>
        <begin position="1"/>
        <end position="135"/>
    </location>
</feature>
<comment type="function">
    <text evidence="12">Structural component of the gap junctions.</text>
</comment>
<sequence length="785" mass="90871">MEEFHEENIIIDIEDDNDGSEEEGGNNEQEDNDSDENKEGNNNEEENNESDDNEGNNDEQENNNNDDNEEGNNDEQENNDNNDNEENSSENENDENNVCEEDSNNEQSDVSSNNGDNENSDMEDIQRVNAETHNQQCIETRVDVECIPQAKNGPSCENRSTTWNGTPQSKNAHKKQNCKKWKGKGKSSNATDGMKVHELCHRQGHKAYKSGACRKNVASVKNPPSSKCPDASGGSLINVNSSVQQSNSHPKDKSISKGGNSQVWKNTSIDNLNKNNNSSNTNNSSSGNDNKYGSSNDSNNKGKDNKNNNFNNNSNKNNNKGNNNNYNSNKNQSNNYINNNNNKQKGEQSTRNLLKEAKEVVNTIFKKRLCMQPLDSPILKFHYRLTVLLFVILYTIIQACWIFKESIFCVYGNNAEATTSYYIKNFCLTYPFVNEDQYDDQSKRRYLLFYRWTHYSFLILASLFYIPRVIAKTLDNPRLKQLVHDLALGEHRYDTSKWEQDTNMMLQYMNSHASTHGYLYFWLIICHVVALAVDCAAVLYFDYMLQGHFMDLVYSAYPLYRDPQFFTDYLSRTFPPFVRCSLEKQILINNKREEELGCHLLLMDIYDKMFVVIWLWLVFLILCTTITLLALCLWVIPPFNRLFLDIQTNSKHLKEMRNKIVKQYCFSDLYVLYLMKRHRSETQFSMLMSKLIHSEESYDMSLTLSKKKSKVTFKDEMMSKTDHLLESPPSSGKEQWCTKNTLHYSPIFPHDEALRSRRVDTSTPYSDYDAEISFPRNFIKHEYKV</sequence>
<feature type="region of interest" description="Disordered" evidence="13">
    <location>
        <begin position="217"/>
        <end position="349"/>
    </location>
</feature>
<feature type="compositionally biased region" description="Low complexity" evidence="13">
    <location>
        <begin position="265"/>
        <end position="299"/>
    </location>
</feature>
<dbReference type="PROSITE" id="PS51013">
    <property type="entry name" value="PANNEXIN"/>
    <property type="match status" value="1"/>
</dbReference>
<protein>
    <recommendedName>
        <fullName evidence="12">Innexin</fullName>
    </recommendedName>
</protein>
<gene>
    <name evidence="12" type="primary">inx</name>
</gene>
<dbReference type="Pfam" id="PF00876">
    <property type="entry name" value="Innexin"/>
    <property type="match status" value="1"/>
</dbReference>
<proteinExistence type="inferred from homology"/>
<keyword evidence="11 12" id="KW-0407">Ion channel</keyword>
<comment type="similarity">
    <text evidence="12">Belongs to the pannexin family.</text>
</comment>
<dbReference type="GO" id="GO:0005886">
    <property type="term" value="C:plasma membrane"/>
    <property type="evidence" value="ECO:0007669"/>
    <property type="project" value="UniProtKB-SubCell"/>
</dbReference>
<keyword evidence="8 12" id="KW-1133">Transmembrane helix</keyword>
<evidence type="ECO:0000256" key="10">
    <source>
        <dbReference type="ARBA" id="ARBA00023136"/>
    </source>
</evidence>
<feature type="region of interest" description="Disordered" evidence="13">
    <location>
        <begin position="150"/>
        <end position="193"/>
    </location>
</feature>
<keyword evidence="7" id="KW-0965">Cell junction</keyword>
<organism evidence="14">
    <name type="scientific">Scylla olivacea</name>
    <name type="common">Orange mud crab</name>
    <name type="synonym">Cancer olivacea</name>
    <dbReference type="NCBI Taxonomy" id="85551"/>
    <lineage>
        <taxon>Eukaryota</taxon>
        <taxon>Metazoa</taxon>
        <taxon>Ecdysozoa</taxon>
        <taxon>Arthropoda</taxon>
        <taxon>Crustacea</taxon>
        <taxon>Multicrustacea</taxon>
        <taxon>Malacostraca</taxon>
        <taxon>Eumalacostraca</taxon>
        <taxon>Eucarida</taxon>
        <taxon>Decapoda</taxon>
        <taxon>Pleocyemata</taxon>
        <taxon>Brachyura</taxon>
        <taxon>Eubrachyura</taxon>
        <taxon>Portunoidea</taxon>
        <taxon>Portunidae</taxon>
        <taxon>Portuninae</taxon>
        <taxon>Scylla</taxon>
    </lineage>
</organism>
<evidence type="ECO:0000256" key="13">
    <source>
        <dbReference type="SAM" id="MobiDB-lite"/>
    </source>
</evidence>
<evidence type="ECO:0000256" key="5">
    <source>
        <dbReference type="ARBA" id="ARBA00022692"/>
    </source>
</evidence>
<evidence type="ECO:0000256" key="3">
    <source>
        <dbReference type="ARBA" id="ARBA00022448"/>
    </source>
</evidence>
<dbReference type="GO" id="GO:0005921">
    <property type="term" value="C:gap junction"/>
    <property type="evidence" value="ECO:0007669"/>
    <property type="project" value="UniProtKB-SubCell"/>
</dbReference>
<evidence type="ECO:0000256" key="1">
    <source>
        <dbReference type="ARBA" id="ARBA00004610"/>
    </source>
</evidence>
<feature type="transmembrane region" description="Helical" evidence="12">
    <location>
        <begin position="611"/>
        <end position="636"/>
    </location>
</feature>
<keyword evidence="10 12" id="KW-0472">Membrane</keyword>
<comment type="subcellular location">
    <subcellularLocation>
        <location evidence="1">Cell junction</location>
        <location evidence="1">Gap junction</location>
    </subcellularLocation>
    <subcellularLocation>
        <location evidence="2 12">Cell membrane</location>
        <topology evidence="2 12">Multi-pass membrane protein</topology>
    </subcellularLocation>
</comment>
<feature type="compositionally biased region" description="Polar residues" evidence="13">
    <location>
        <begin position="155"/>
        <end position="170"/>
    </location>
</feature>
<evidence type="ECO:0000313" key="14">
    <source>
        <dbReference type="EMBL" id="JAI65364.1"/>
    </source>
</evidence>
<dbReference type="GO" id="GO:0034220">
    <property type="term" value="P:monoatomic ion transmembrane transport"/>
    <property type="evidence" value="ECO:0007669"/>
    <property type="project" value="UniProtKB-KW"/>
</dbReference>
<feature type="transmembrane region" description="Helical" evidence="12">
    <location>
        <begin position="519"/>
        <end position="541"/>
    </location>
</feature>
<keyword evidence="4" id="KW-1003">Cell membrane</keyword>
<evidence type="ECO:0000256" key="8">
    <source>
        <dbReference type="ARBA" id="ARBA00022989"/>
    </source>
</evidence>
<keyword evidence="6" id="KW-0303">Gap junction</keyword>
<feature type="compositionally biased region" description="Basic residues" evidence="13">
    <location>
        <begin position="171"/>
        <end position="185"/>
    </location>
</feature>
<dbReference type="PANTHER" id="PTHR11893">
    <property type="entry name" value="INNEXIN"/>
    <property type="match status" value="1"/>
</dbReference>
<evidence type="ECO:0000256" key="9">
    <source>
        <dbReference type="ARBA" id="ARBA00023065"/>
    </source>
</evidence>
<feature type="compositionally biased region" description="Acidic residues" evidence="13">
    <location>
        <begin position="42"/>
        <end position="104"/>
    </location>
</feature>
<feature type="compositionally biased region" description="Acidic residues" evidence="13">
    <location>
        <begin position="12"/>
        <end position="34"/>
    </location>
</feature>
<dbReference type="EMBL" id="GDRN01060435">
    <property type="protein sequence ID" value="JAI65364.1"/>
    <property type="molecule type" value="Transcribed_RNA"/>
</dbReference>
<keyword evidence="9 12" id="KW-0406">Ion transport</keyword>
<dbReference type="InterPro" id="IPR000990">
    <property type="entry name" value="Innexin"/>
</dbReference>
<dbReference type="GO" id="GO:0005243">
    <property type="term" value="F:gap junction channel activity"/>
    <property type="evidence" value="ECO:0007669"/>
    <property type="project" value="TreeGrafter"/>
</dbReference>
<feature type="compositionally biased region" description="Low complexity" evidence="13">
    <location>
        <begin position="238"/>
        <end position="248"/>
    </location>
</feature>
<accession>A0A0P4WAB6</accession>
<evidence type="ECO:0000256" key="12">
    <source>
        <dbReference type="RuleBase" id="RU010713"/>
    </source>
</evidence>
<evidence type="ECO:0000256" key="4">
    <source>
        <dbReference type="ARBA" id="ARBA00022475"/>
    </source>
</evidence>
<feature type="transmembrane region" description="Helical" evidence="12">
    <location>
        <begin position="452"/>
        <end position="470"/>
    </location>
</feature>
<keyword evidence="3 12" id="KW-0813">Transport</keyword>
<reference evidence="14" key="1">
    <citation type="submission" date="2015-09" db="EMBL/GenBank/DDBJ databases">
        <title>Scylla olivacea transcriptome.</title>
        <authorList>
            <person name="Ikhwanuddin M."/>
        </authorList>
    </citation>
    <scope>NUCLEOTIDE SEQUENCE</scope>
</reference>
<name>A0A0P4WAB6_SCYOL</name>
<keyword evidence="5 12" id="KW-0812">Transmembrane</keyword>
<evidence type="ECO:0000256" key="6">
    <source>
        <dbReference type="ARBA" id="ARBA00022868"/>
    </source>
</evidence>
<dbReference type="AlphaFoldDB" id="A0A0P4WAB6"/>
<feature type="compositionally biased region" description="Polar residues" evidence="13">
    <location>
        <begin position="107"/>
        <end position="117"/>
    </location>
</feature>
<dbReference type="PANTHER" id="PTHR11893:SF40">
    <property type="entry name" value="INNEXIN SHAKING-B"/>
    <property type="match status" value="1"/>
</dbReference>
<feature type="transmembrane region" description="Helical" evidence="12">
    <location>
        <begin position="381"/>
        <end position="403"/>
    </location>
</feature>
<feature type="compositionally biased region" description="Low complexity" evidence="13">
    <location>
        <begin position="307"/>
        <end position="343"/>
    </location>
</feature>
<evidence type="ECO:0000256" key="2">
    <source>
        <dbReference type="ARBA" id="ARBA00004651"/>
    </source>
</evidence>
<evidence type="ECO:0000256" key="7">
    <source>
        <dbReference type="ARBA" id="ARBA00022949"/>
    </source>
</evidence>
<evidence type="ECO:0000256" key="11">
    <source>
        <dbReference type="ARBA" id="ARBA00023303"/>
    </source>
</evidence>